<feature type="transmembrane region" description="Helical" evidence="8">
    <location>
        <begin position="119"/>
        <end position="141"/>
    </location>
</feature>
<feature type="transmembrane region" description="Helical" evidence="8">
    <location>
        <begin position="272"/>
        <end position="290"/>
    </location>
</feature>
<dbReference type="PANTHER" id="PTHR32196:SF21">
    <property type="entry name" value="ABC TRANSPORTER PERMEASE PROTEIN YPHD-RELATED"/>
    <property type="match status" value="1"/>
</dbReference>
<evidence type="ECO:0000256" key="2">
    <source>
        <dbReference type="ARBA" id="ARBA00022448"/>
    </source>
</evidence>
<dbReference type="PANTHER" id="PTHR32196">
    <property type="entry name" value="ABC TRANSPORTER PERMEASE PROTEIN YPHD-RELATED-RELATED"/>
    <property type="match status" value="1"/>
</dbReference>
<dbReference type="GO" id="GO:0005886">
    <property type="term" value="C:plasma membrane"/>
    <property type="evidence" value="ECO:0007669"/>
    <property type="project" value="UniProtKB-SubCell"/>
</dbReference>
<dbReference type="CDD" id="cd06579">
    <property type="entry name" value="TM_PBP1_transp_AraH_like"/>
    <property type="match status" value="1"/>
</dbReference>
<evidence type="ECO:0000256" key="6">
    <source>
        <dbReference type="ARBA" id="ARBA00022989"/>
    </source>
</evidence>
<keyword evidence="2" id="KW-0813">Transport</keyword>
<keyword evidence="7 8" id="KW-0472">Membrane</keyword>
<dbReference type="EMBL" id="UINC01016537">
    <property type="protein sequence ID" value="SVA68776.1"/>
    <property type="molecule type" value="Genomic_DNA"/>
</dbReference>
<protein>
    <submittedName>
        <fullName evidence="9">Uncharacterized protein</fullName>
    </submittedName>
</protein>
<keyword evidence="6 8" id="KW-1133">Transmembrane helix</keyword>
<accession>A0A381XVC7</accession>
<feature type="transmembrane region" description="Helical" evidence="8">
    <location>
        <begin position="245"/>
        <end position="265"/>
    </location>
</feature>
<feature type="transmembrane region" description="Helical" evidence="8">
    <location>
        <begin position="214"/>
        <end position="233"/>
    </location>
</feature>
<evidence type="ECO:0000256" key="1">
    <source>
        <dbReference type="ARBA" id="ARBA00004651"/>
    </source>
</evidence>
<dbReference type="InterPro" id="IPR001851">
    <property type="entry name" value="ABC_transp_permease"/>
</dbReference>
<comment type="subcellular location">
    <subcellularLocation>
        <location evidence="1">Cell membrane</location>
        <topology evidence="1">Multi-pass membrane protein</topology>
    </subcellularLocation>
</comment>
<evidence type="ECO:0000313" key="9">
    <source>
        <dbReference type="EMBL" id="SVA68776.1"/>
    </source>
</evidence>
<dbReference type="AlphaFoldDB" id="A0A381XVC7"/>
<feature type="transmembrane region" description="Helical" evidence="8">
    <location>
        <begin position="70"/>
        <end position="87"/>
    </location>
</feature>
<name>A0A381XVC7_9ZZZZ</name>
<feature type="transmembrane region" description="Helical" evidence="8">
    <location>
        <begin position="93"/>
        <end position="112"/>
    </location>
</feature>
<evidence type="ECO:0000256" key="7">
    <source>
        <dbReference type="ARBA" id="ARBA00023136"/>
    </source>
</evidence>
<dbReference type="GO" id="GO:0022857">
    <property type="term" value="F:transmembrane transporter activity"/>
    <property type="evidence" value="ECO:0007669"/>
    <property type="project" value="InterPro"/>
</dbReference>
<keyword evidence="4" id="KW-0997">Cell inner membrane</keyword>
<organism evidence="9">
    <name type="scientific">marine metagenome</name>
    <dbReference type="NCBI Taxonomy" id="408172"/>
    <lineage>
        <taxon>unclassified sequences</taxon>
        <taxon>metagenomes</taxon>
        <taxon>ecological metagenomes</taxon>
    </lineage>
</organism>
<proteinExistence type="predicted"/>
<sequence>MQKEKPKISVSNIHELGLLVACVIVLCIFGFSTDNFFSQRNFMSILRSASYVGLVAFPMTFVLISREIDISVGPSVAWSGVFFAYLIKWYGISYPLAAVIVLLWGVLLGYFVGIARTKLLIPTFITTLALWSALRGFSLWITDGMPVLISDKTFRYVFGGDLLGLPTVTWIMFVTFILFWFVSSFTVLGTNIYAVGGNPKAARSIGINVDSIKIITLAGTSFFSAIVGILYVARVSSGNSTVGEGMEFDVIAAVVVGGTALGGAVGRMTGTLLGVLFIAMIGNGLIHWGIDPDLNKVVRGIIIFLAVVINSNLSLKKHAGPKED</sequence>
<keyword evidence="5 8" id="KW-0812">Transmembrane</keyword>
<reference evidence="9" key="1">
    <citation type="submission" date="2018-05" db="EMBL/GenBank/DDBJ databases">
        <authorList>
            <person name="Lanie J.A."/>
            <person name="Ng W.-L."/>
            <person name="Kazmierczak K.M."/>
            <person name="Andrzejewski T.M."/>
            <person name="Davidsen T.M."/>
            <person name="Wayne K.J."/>
            <person name="Tettelin H."/>
            <person name="Glass J.I."/>
            <person name="Rusch D."/>
            <person name="Podicherti R."/>
            <person name="Tsui H.-C.T."/>
            <person name="Winkler M.E."/>
        </authorList>
    </citation>
    <scope>NUCLEOTIDE SEQUENCE</scope>
</reference>
<evidence type="ECO:0000256" key="3">
    <source>
        <dbReference type="ARBA" id="ARBA00022475"/>
    </source>
</evidence>
<feature type="transmembrane region" description="Helical" evidence="8">
    <location>
        <begin position="44"/>
        <end position="63"/>
    </location>
</feature>
<evidence type="ECO:0000256" key="4">
    <source>
        <dbReference type="ARBA" id="ARBA00022519"/>
    </source>
</evidence>
<feature type="transmembrane region" description="Helical" evidence="8">
    <location>
        <begin position="12"/>
        <end position="32"/>
    </location>
</feature>
<dbReference type="Pfam" id="PF02653">
    <property type="entry name" value="BPD_transp_2"/>
    <property type="match status" value="1"/>
</dbReference>
<gene>
    <name evidence="9" type="ORF">METZ01_LOCUS121630</name>
</gene>
<evidence type="ECO:0000256" key="8">
    <source>
        <dbReference type="SAM" id="Phobius"/>
    </source>
</evidence>
<evidence type="ECO:0000256" key="5">
    <source>
        <dbReference type="ARBA" id="ARBA00022692"/>
    </source>
</evidence>
<keyword evidence="3" id="KW-1003">Cell membrane</keyword>
<feature type="transmembrane region" description="Helical" evidence="8">
    <location>
        <begin position="296"/>
        <end position="315"/>
    </location>
</feature>
<feature type="transmembrane region" description="Helical" evidence="8">
    <location>
        <begin position="170"/>
        <end position="193"/>
    </location>
</feature>